<feature type="region of interest" description="Disordered" evidence="1">
    <location>
        <begin position="334"/>
        <end position="395"/>
    </location>
</feature>
<dbReference type="EMBL" id="MU150318">
    <property type="protein sequence ID" value="KAF9459343.1"/>
    <property type="molecule type" value="Genomic_DNA"/>
</dbReference>
<organism evidence="2 3">
    <name type="scientific">Collybia nuda</name>
    <dbReference type="NCBI Taxonomy" id="64659"/>
    <lineage>
        <taxon>Eukaryota</taxon>
        <taxon>Fungi</taxon>
        <taxon>Dikarya</taxon>
        <taxon>Basidiomycota</taxon>
        <taxon>Agaricomycotina</taxon>
        <taxon>Agaricomycetes</taxon>
        <taxon>Agaricomycetidae</taxon>
        <taxon>Agaricales</taxon>
        <taxon>Tricholomatineae</taxon>
        <taxon>Clitocybaceae</taxon>
        <taxon>Collybia</taxon>
    </lineage>
</organism>
<name>A0A9P5XZ20_9AGAR</name>
<evidence type="ECO:0008006" key="4">
    <source>
        <dbReference type="Google" id="ProtNLM"/>
    </source>
</evidence>
<dbReference type="GO" id="GO:0005634">
    <property type="term" value="C:nucleus"/>
    <property type="evidence" value="ECO:0007669"/>
    <property type="project" value="TreeGrafter"/>
</dbReference>
<proteinExistence type="predicted"/>
<dbReference type="InterPro" id="IPR037647">
    <property type="entry name" value="HIRIP3"/>
</dbReference>
<feature type="compositionally biased region" description="Acidic residues" evidence="1">
    <location>
        <begin position="357"/>
        <end position="368"/>
    </location>
</feature>
<reference evidence="2" key="1">
    <citation type="submission" date="2020-11" db="EMBL/GenBank/DDBJ databases">
        <authorList>
            <consortium name="DOE Joint Genome Institute"/>
            <person name="Ahrendt S."/>
            <person name="Riley R."/>
            <person name="Andreopoulos W."/>
            <person name="Labutti K."/>
            <person name="Pangilinan J."/>
            <person name="Ruiz-Duenas F.J."/>
            <person name="Barrasa J.M."/>
            <person name="Sanchez-Garcia M."/>
            <person name="Camarero S."/>
            <person name="Miyauchi S."/>
            <person name="Serrano A."/>
            <person name="Linde D."/>
            <person name="Babiker R."/>
            <person name="Drula E."/>
            <person name="Ayuso-Fernandez I."/>
            <person name="Pacheco R."/>
            <person name="Padilla G."/>
            <person name="Ferreira P."/>
            <person name="Barriuso J."/>
            <person name="Kellner H."/>
            <person name="Castanera R."/>
            <person name="Alfaro M."/>
            <person name="Ramirez L."/>
            <person name="Pisabarro A.G."/>
            <person name="Kuo A."/>
            <person name="Tritt A."/>
            <person name="Lipzen A."/>
            <person name="He G."/>
            <person name="Yan M."/>
            <person name="Ng V."/>
            <person name="Cullen D."/>
            <person name="Martin F."/>
            <person name="Rosso M.-N."/>
            <person name="Henrissat B."/>
            <person name="Hibbett D."/>
            <person name="Martinez A.T."/>
            <person name="Grigoriev I.V."/>
        </authorList>
    </citation>
    <scope>NUCLEOTIDE SEQUENCE</scope>
    <source>
        <strain evidence="2">CBS 247.69</strain>
    </source>
</reference>
<feature type="region of interest" description="Disordered" evidence="1">
    <location>
        <begin position="97"/>
        <end position="140"/>
    </location>
</feature>
<keyword evidence="3" id="KW-1185">Reference proteome</keyword>
<feature type="region of interest" description="Disordered" evidence="1">
    <location>
        <begin position="153"/>
        <end position="263"/>
    </location>
</feature>
<comment type="caution">
    <text evidence="2">The sequence shown here is derived from an EMBL/GenBank/DDBJ whole genome shotgun (WGS) entry which is preliminary data.</text>
</comment>
<sequence>MPIALAPTSMITDSPLCFANMDIPFSDLESAARDIIRREMLNGDPEFLTKGNVRKKIEQRFNLDPGTLSAKEHKYPLNAAIQTAVNEFDEDMDDGGDNMAEQRGTRVKIQKGAKTPRKPTPTVSHPKLQPTKKKRGENSREYKSAAYIAVSDMEDEVEPETIESSTSKRLPSRRTSDKTLIDNVKSELPPQKRQKFDHFSEGSPQTNTHVARVVEDGNSESEMSILFDEAPKKTKVKKQEEDGKKQKLLTEKKGRKTPQELSKDEATIKRLKSLVTACGMRRPWKKLLEGCDTPSQQTKKLKEILTELGMSGRLSLDQAKKIKAKRELAKELEEVQSFAQPISERPSRSKFKSKPEEEIEPNDEESDEGTMPTKRNRRNALMSITAFLGDQSDDN</sequence>
<feature type="compositionally biased region" description="Basic residues" evidence="1">
    <location>
        <begin position="105"/>
        <end position="117"/>
    </location>
</feature>
<dbReference type="PANTHER" id="PTHR15410:SF2">
    <property type="entry name" value="HIRA-INTERACTING PROTEIN 3"/>
    <property type="match status" value="1"/>
</dbReference>
<dbReference type="PANTHER" id="PTHR15410">
    <property type="entry name" value="HIRA-INTERACTING PROTEIN 3"/>
    <property type="match status" value="1"/>
</dbReference>
<gene>
    <name evidence="2" type="ORF">BDZ94DRAFT_1268428</name>
</gene>
<evidence type="ECO:0000313" key="3">
    <source>
        <dbReference type="Proteomes" id="UP000807353"/>
    </source>
</evidence>
<evidence type="ECO:0000313" key="2">
    <source>
        <dbReference type="EMBL" id="KAF9459343.1"/>
    </source>
</evidence>
<protein>
    <recommendedName>
        <fullName evidence="4">DEK C-terminal domain-containing protein</fullName>
    </recommendedName>
</protein>
<feature type="compositionally biased region" description="Basic and acidic residues" evidence="1">
    <location>
        <begin position="229"/>
        <end position="263"/>
    </location>
</feature>
<evidence type="ECO:0000256" key="1">
    <source>
        <dbReference type="SAM" id="MobiDB-lite"/>
    </source>
</evidence>
<dbReference type="OrthoDB" id="552755at2759"/>
<dbReference type="AlphaFoldDB" id="A0A9P5XZ20"/>
<dbReference type="Proteomes" id="UP000807353">
    <property type="component" value="Unassembled WGS sequence"/>
</dbReference>
<accession>A0A9P5XZ20</accession>